<evidence type="ECO:0000256" key="10">
    <source>
        <dbReference type="ARBA" id="ARBA00032441"/>
    </source>
</evidence>
<proteinExistence type="inferred from homology"/>
<evidence type="ECO:0000256" key="6">
    <source>
        <dbReference type="ARBA" id="ARBA00022723"/>
    </source>
</evidence>
<sequence>MTDLTTIAVIDLADDLATERLGSDLALILKPGDVVALIGDLGTGKTSLSRALIRALADDPHLEVPSPTFTLVQAYGGRVPVSHFDLYRLGDEADIEELGFEDALETGAAIVEWPQKVPAVLSRANIVIEFQTSEDHDGRRAAVAARGHAVQRVTRTLEIRTFLAGIDRAQAARRHLTGDASSRRYETILSDGADLVVMDSPRQADGPPIRDGLPYSQLVHLAEDVRPFVAVSRALRDAGFCAPSIIAQDLERGLLVTNNLGARTLLDDTGQPDPQRYRAAMEFLTALHLTIWSRDLPVDDASQHSVPDYDARAMMIEAELLVDWYVPDVLGRKASADERDRFAEAWSMAFSELADTERSLVLRDFHSPNILWQPDAIGTSRIGVIDFQDAMIGPTAYDVASLAQDARVAMSPELEASLVAAYVAARRKDNPDFNAFFFERDYAVMAAQRATKILGIFVRLAVRDGKPNYRRHMPHIISYLKRTLDHPTLSAVKSLYSDWGIVEKH</sequence>
<reference evidence="12 13" key="1">
    <citation type="submission" date="2023-12" db="EMBL/GenBank/DDBJ databases">
        <title>Description of Novel Strain Fulvimarina sp. 2208YS6-2-32 isolated from Uroteuthis (Photololigo) edulis.</title>
        <authorList>
            <person name="Park J.-S."/>
        </authorList>
    </citation>
    <scope>NUCLEOTIDE SEQUENCE [LARGE SCALE GENOMIC DNA]</scope>
    <source>
        <strain evidence="12 13">2208YS6-2-32</strain>
    </source>
</reference>
<evidence type="ECO:0000313" key="13">
    <source>
        <dbReference type="Proteomes" id="UP001294412"/>
    </source>
</evidence>
<keyword evidence="13" id="KW-1185">Reference proteome</keyword>
<evidence type="ECO:0000256" key="9">
    <source>
        <dbReference type="ARBA" id="ARBA00022842"/>
    </source>
</evidence>
<dbReference type="InterPro" id="IPR003442">
    <property type="entry name" value="T6A_TsaE"/>
</dbReference>
<dbReference type="Gene3D" id="3.90.1200.10">
    <property type="match status" value="1"/>
</dbReference>
<evidence type="ECO:0000256" key="2">
    <source>
        <dbReference type="ARBA" id="ARBA00007599"/>
    </source>
</evidence>
<keyword evidence="5" id="KW-0819">tRNA processing</keyword>
<dbReference type="PANTHER" id="PTHR33540:SF2">
    <property type="entry name" value="TRNA THREONYLCARBAMOYLADENOSINE BIOSYNTHESIS PROTEIN TSAE"/>
    <property type="match status" value="1"/>
</dbReference>
<keyword evidence="7" id="KW-0547">Nucleotide-binding</keyword>
<organism evidence="12 13">
    <name type="scientific">Fulvimarina uroteuthidis</name>
    <dbReference type="NCBI Taxonomy" id="3098149"/>
    <lineage>
        <taxon>Bacteria</taxon>
        <taxon>Pseudomonadati</taxon>
        <taxon>Pseudomonadota</taxon>
        <taxon>Alphaproteobacteria</taxon>
        <taxon>Hyphomicrobiales</taxon>
        <taxon>Aurantimonadaceae</taxon>
        <taxon>Fulvimarina</taxon>
    </lineage>
</organism>
<keyword evidence="4" id="KW-0963">Cytoplasm</keyword>
<dbReference type="Gene3D" id="3.30.200.20">
    <property type="entry name" value="Phosphorylase Kinase, domain 1"/>
    <property type="match status" value="1"/>
</dbReference>
<dbReference type="Proteomes" id="UP001294412">
    <property type="component" value="Unassembled WGS sequence"/>
</dbReference>
<evidence type="ECO:0000256" key="1">
    <source>
        <dbReference type="ARBA" id="ARBA00004496"/>
    </source>
</evidence>
<dbReference type="Gene3D" id="3.40.50.300">
    <property type="entry name" value="P-loop containing nucleotide triphosphate hydrolases"/>
    <property type="match status" value="1"/>
</dbReference>
<feature type="domain" description="Aminoglycoside phosphotransferase" evidence="11">
    <location>
        <begin position="176"/>
        <end position="426"/>
    </location>
</feature>
<comment type="similarity">
    <text evidence="2">Belongs to the TsaE family.</text>
</comment>
<keyword evidence="6" id="KW-0479">Metal-binding</keyword>
<dbReference type="Pfam" id="PF01636">
    <property type="entry name" value="APH"/>
    <property type="match status" value="1"/>
</dbReference>
<accession>A0ABU5I6S1</accession>
<comment type="caution">
    <text evidence="12">The sequence shown here is derived from an EMBL/GenBank/DDBJ whole genome shotgun (WGS) entry which is preliminary data.</text>
</comment>
<name>A0ABU5I6S1_9HYPH</name>
<evidence type="ECO:0000256" key="7">
    <source>
        <dbReference type="ARBA" id="ARBA00022741"/>
    </source>
</evidence>
<dbReference type="PIRSF" id="PIRSF036599">
    <property type="entry name" value="AtpPhos"/>
    <property type="match status" value="1"/>
</dbReference>
<keyword evidence="9" id="KW-0460">Magnesium</keyword>
<evidence type="ECO:0000256" key="3">
    <source>
        <dbReference type="ARBA" id="ARBA00019010"/>
    </source>
</evidence>
<evidence type="ECO:0000313" key="12">
    <source>
        <dbReference type="EMBL" id="MDY8110514.1"/>
    </source>
</evidence>
<comment type="subcellular location">
    <subcellularLocation>
        <location evidence="1">Cytoplasm</location>
    </subcellularLocation>
</comment>
<dbReference type="Pfam" id="PF02367">
    <property type="entry name" value="TsaE"/>
    <property type="match status" value="1"/>
</dbReference>
<dbReference type="EMBL" id="JAXLPB010000005">
    <property type="protein sequence ID" value="MDY8110514.1"/>
    <property type="molecule type" value="Genomic_DNA"/>
</dbReference>
<dbReference type="PANTHER" id="PTHR33540">
    <property type="entry name" value="TRNA THREONYLCARBAMOYLADENOSINE BIOSYNTHESIS PROTEIN TSAE"/>
    <property type="match status" value="1"/>
</dbReference>
<evidence type="ECO:0000256" key="4">
    <source>
        <dbReference type="ARBA" id="ARBA00022490"/>
    </source>
</evidence>
<dbReference type="InterPro" id="IPR012180">
    <property type="entry name" value="Bifunc_ATPase/PTrfase"/>
</dbReference>
<keyword evidence="8" id="KW-0067">ATP-binding</keyword>
<dbReference type="RefSeq" id="WP_322188171.1">
    <property type="nucleotide sequence ID" value="NZ_JAXLPB010000005.1"/>
</dbReference>
<dbReference type="InterPro" id="IPR011009">
    <property type="entry name" value="Kinase-like_dom_sf"/>
</dbReference>
<evidence type="ECO:0000259" key="11">
    <source>
        <dbReference type="Pfam" id="PF01636"/>
    </source>
</evidence>
<evidence type="ECO:0000256" key="5">
    <source>
        <dbReference type="ARBA" id="ARBA00022694"/>
    </source>
</evidence>
<dbReference type="NCBIfam" id="TIGR00150">
    <property type="entry name" value="T6A_YjeE"/>
    <property type="match status" value="1"/>
</dbReference>
<gene>
    <name evidence="12" type="primary">tsaE</name>
    <name evidence="12" type="ORF">U0C82_15335</name>
</gene>
<dbReference type="InterPro" id="IPR027417">
    <property type="entry name" value="P-loop_NTPase"/>
</dbReference>
<dbReference type="SUPFAM" id="SSF52540">
    <property type="entry name" value="P-loop containing nucleoside triphosphate hydrolases"/>
    <property type="match status" value="1"/>
</dbReference>
<dbReference type="SUPFAM" id="SSF56112">
    <property type="entry name" value="Protein kinase-like (PK-like)"/>
    <property type="match status" value="1"/>
</dbReference>
<protein>
    <recommendedName>
        <fullName evidence="3">tRNA threonylcarbamoyladenosine biosynthesis protein TsaE</fullName>
    </recommendedName>
    <alternativeName>
        <fullName evidence="10">t(6)A37 threonylcarbamoyladenosine biosynthesis protein TsaE</fullName>
    </alternativeName>
</protein>
<dbReference type="InterPro" id="IPR002575">
    <property type="entry name" value="Aminoglycoside_PTrfase"/>
</dbReference>
<evidence type="ECO:0000256" key="8">
    <source>
        <dbReference type="ARBA" id="ARBA00022840"/>
    </source>
</evidence>